<evidence type="ECO:0000313" key="1">
    <source>
        <dbReference type="EMBL" id="KAB2611160.1"/>
    </source>
</evidence>
<evidence type="ECO:0000313" key="2">
    <source>
        <dbReference type="Proteomes" id="UP000327157"/>
    </source>
</evidence>
<keyword evidence="2" id="KW-1185">Reference proteome</keyword>
<reference evidence="1 2" key="1">
    <citation type="submission" date="2019-09" db="EMBL/GenBank/DDBJ databases">
        <authorList>
            <person name="Ou C."/>
        </authorList>
    </citation>
    <scope>NUCLEOTIDE SEQUENCE [LARGE SCALE GENOMIC DNA]</scope>
    <source>
        <strain evidence="1">S2</strain>
        <tissue evidence="1">Leaf</tissue>
    </source>
</reference>
<dbReference type="OrthoDB" id="910577at2759"/>
<name>A0A5N5GCB1_9ROSA</name>
<dbReference type="EMBL" id="SMOL01000487">
    <property type="protein sequence ID" value="KAB2611160.1"/>
    <property type="molecule type" value="Genomic_DNA"/>
</dbReference>
<sequence length="147" mass="16875">MVFFKCFKSNTIVILVKESDSQDRGTMLKIYTPLTGLKALVLPTKDNFMHIKSWSSEVSWEVADFVRSNTEKKEVAQCLVECFREVVGWSMIHGRLVLLELVFIAKLVHKSVGELLSVVKDNVARHTISMDDMLLDEMNDNFLFDFP</sequence>
<reference evidence="2" key="2">
    <citation type="submission" date="2019-10" db="EMBL/GenBank/DDBJ databases">
        <title>A de novo genome assembly of a pear dwarfing rootstock.</title>
        <authorList>
            <person name="Wang F."/>
            <person name="Wang J."/>
            <person name="Li S."/>
            <person name="Zhang Y."/>
            <person name="Fang M."/>
            <person name="Ma L."/>
            <person name="Zhao Y."/>
            <person name="Jiang S."/>
        </authorList>
    </citation>
    <scope>NUCLEOTIDE SEQUENCE [LARGE SCALE GENOMIC DNA]</scope>
</reference>
<reference evidence="1 2" key="3">
    <citation type="submission" date="2019-11" db="EMBL/GenBank/DDBJ databases">
        <title>A de novo genome assembly of a pear dwarfing rootstock.</title>
        <authorList>
            <person name="Wang F."/>
            <person name="Wang J."/>
            <person name="Li S."/>
            <person name="Zhang Y."/>
            <person name="Fang M."/>
            <person name="Ma L."/>
            <person name="Zhao Y."/>
            <person name="Jiang S."/>
        </authorList>
    </citation>
    <scope>NUCLEOTIDE SEQUENCE [LARGE SCALE GENOMIC DNA]</scope>
    <source>
        <strain evidence="1">S2</strain>
        <tissue evidence="1">Leaf</tissue>
    </source>
</reference>
<protein>
    <submittedName>
        <fullName evidence="1">Uncharacterized protein</fullName>
    </submittedName>
</protein>
<dbReference type="Proteomes" id="UP000327157">
    <property type="component" value="Chromosome 17"/>
</dbReference>
<organism evidence="1 2">
    <name type="scientific">Pyrus ussuriensis x Pyrus communis</name>
    <dbReference type="NCBI Taxonomy" id="2448454"/>
    <lineage>
        <taxon>Eukaryota</taxon>
        <taxon>Viridiplantae</taxon>
        <taxon>Streptophyta</taxon>
        <taxon>Embryophyta</taxon>
        <taxon>Tracheophyta</taxon>
        <taxon>Spermatophyta</taxon>
        <taxon>Magnoliopsida</taxon>
        <taxon>eudicotyledons</taxon>
        <taxon>Gunneridae</taxon>
        <taxon>Pentapetalae</taxon>
        <taxon>rosids</taxon>
        <taxon>fabids</taxon>
        <taxon>Rosales</taxon>
        <taxon>Rosaceae</taxon>
        <taxon>Amygdaloideae</taxon>
        <taxon>Maleae</taxon>
        <taxon>Pyrus</taxon>
    </lineage>
</organism>
<gene>
    <name evidence="1" type="ORF">D8674_019192</name>
</gene>
<dbReference type="AlphaFoldDB" id="A0A5N5GCB1"/>
<proteinExistence type="predicted"/>
<comment type="caution">
    <text evidence="1">The sequence shown here is derived from an EMBL/GenBank/DDBJ whole genome shotgun (WGS) entry which is preliminary data.</text>
</comment>
<accession>A0A5N5GCB1</accession>